<keyword evidence="4 6" id="KW-0472">Membrane</keyword>
<evidence type="ECO:0000256" key="4">
    <source>
        <dbReference type="ARBA" id="ARBA00023136"/>
    </source>
</evidence>
<dbReference type="GO" id="GO:0016020">
    <property type="term" value="C:membrane"/>
    <property type="evidence" value="ECO:0007669"/>
    <property type="project" value="UniProtKB-SubCell"/>
</dbReference>
<dbReference type="STRING" id="741276.A0A2S5BBQ7"/>
<dbReference type="PANTHER" id="PTHR11132">
    <property type="entry name" value="SOLUTE CARRIER FAMILY 35"/>
    <property type="match status" value="1"/>
</dbReference>
<feature type="transmembrane region" description="Helical" evidence="6">
    <location>
        <begin position="109"/>
        <end position="129"/>
    </location>
</feature>
<dbReference type="AlphaFoldDB" id="A0A2S5BBQ7"/>
<dbReference type="OrthoDB" id="1588579at2759"/>
<evidence type="ECO:0000313" key="9">
    <source>
        <dbReference type="Proteomes" id="UP000237144"/>
    </source>
</evidence>
<feature type="domain" description="Sugar phosphate transporter" evidence="7">
    <location>
        <begin position="326"/>
        <end position="451"/>
    </location>
</feature>
<dbReference type="Proteomes" id="UP000237144">
    <property type="component" value="Unassembled WGS sequence"/>
</dbReference>
<name>A0A2S5BBQ7_9BASI</name>
<keyword evidence="3 6" id="KW-1133">Transmembrane helix</keyword>
<feature type="transmembrane region" description="Helical" evidence="6">
    <location>
        <begin position="264"/>
        <end position="283"/>
    </location>
</feature>
<comment type="caution">
    <text evidence="8">The sequence shown here is derived from an EMBL/GenBank/DDBJ whole genome shotgun (WGS) entry which is preliminary data.</text>
</comment>
<proteinExistence type="predicted"/>
<feature type="region of interest" description="Disordered" evidence="5">
    <location>
        <begin position="12"/>
        <end position="37"/>
    </location>
</feature>
<feature type="compositionally biased region" description="Low complexity" evidence="5">
    <location>
        <begin position="514"/>
        <end position="526"/>
    </location>
</feature>
<evidence type="ECO:0000313" key="8">
    <source>
        <dbReference type="EMBL" id="POY74215.1"/>
    </source>
</evidence>
<organism evidence="8 9">
    <name type="scientific">Rhodotorula taiwanensis</name>
    <dbReference type="NCBI Taxonomy" id="741276"/>
    <lineage>
        <taxon>Eukaryota</taxon>
        <taxon>Fungi</taxon>
        <taxon>Dikarya</taxon>
        <taxon>Basidiomycota</taxon>
        <taxon>Pucciniomycotina</taxon>
        <taxon>Microbotryomycetes</taxon>
        <taxon>Sporidiobolales</taxon>
        <taxon>Sporidiobolaceae</taxon>
        <taxon>Rhodotorula</taxon>
    </lineage>
</organism>
<dbReference type="SUPFAM" id="SSF103481">
    <property type="entry name" value="Multidrug resistance efflux transporter EmrE"/>
    <property type="match status" value="1"/>
</dbReference>
<feature type="transmembrane region" description="Helical" evidence="6">
    <location>
        <begin position="242"/>
        <end position="258"/>
    </location>
</feature>
<reference evidence="8 9" key="1">
    <citation type="journal article" date="2018" name="Front. Microbiol.">
        <title>Prospects for Fungal Bioremediation of Acidic Radioactive Waste Sites: Characterization and Genome Sequence of Rhodotorula taiwanensis MD1149.</title>
        <authorList>
            <person name="Tkavc R."/>
            <person name="Matrosova V.Y."/>
            <person name="Grichenko O.E."/>
            <person name="Gostincar C."/>
            <person name="Volpe R.P."/>
            <person name="Klimenkova P."/>
            <person name="Gaidamakova E.K."/>
            <person name="Zhou C.E."/>
            <person name="Stewart B.J."/>
            <person name="Lyman M.G."/>
            <person name="Malfatti S.A."/>
            <person name="Rubinfeld B."/>
            <person name="Courtot M."/>
            <person name="Singh J."/>
            <person name="Dalgard C.L."/>
            <person name="Hamilton T."/>
            <person name="Frey K.G."/>
            <person name="Gunde-Cimerman N."/>
            <person name="Dugan L."/>
            <person name="Daly M.J."/>
        </authorList>
    </citation>
    <scope>NUCLEOTIDE SEQUENCE [LARGE SCALE GENOMIC DNA]</scope>
    <source>
        <strain evidence="8 9">MD1149</strain>
    </source>
</reference>
<feature type="transmembrane region" description="Helical" evidence="6">
    <location>
        <begin position="365"/>
        <end position="385"/>
    </location>
</feature>
<feature type="transmembrane region" description="Helical" evidence="6">
    <location>
        <begin position="332"/>
        <end position="350"/>
    </location>
</feature>
<feature type="compositionally biased region" description="Basic and acidic residues" evidence="5">
    <location>
        <begin position="459"/>
        <end position="474"/>
    </location>
</feature>
<evidence type="ECO:0000256" key="5">
    <source>
        <dbReference type="SAM" id="MobiDB-lite"/>
    </source>
</evidence>
<feature type="transmembrane region" description="Helical" evidence="6">
    <location>
        <begin position="188"/>
        <end position="207"/>
    </location>
</feature>
<evidence type="ECO:0000256" key="1">
    <source>
        <dbReference type="ARBA" id="ARBA00004141"/>
    </source>
</evidence>
<dbReference type="InterPro" id="IPR037185">
    <property type="entry name" value="EmrE-like"/>
</dbReference>
<feature type="region of interest" description="Disordered" evidence="5">
    <location>
        <begin position="149"/>
        <end position="168"/>
    </location>
</feature>
<dbReference type="InterPro" id="IPR004853">
    <property type="entry name" value="Sugar_P_trans_dom"/>
</dbReference>
<evidence type="ECO:0000256" key="6">
    <source>
        <dbReference type="SAM" id="Phobius"/>
    </source>
</evidence>
<evidence type="ECO:0000259" key="7">
    <source>
        <dbReference type="Pfam" id="PF03151"/>
    </source>
</evidence>
<feature type="region of interest" description="Disordered" evidence="5">
    <location>
        <begin position="459"/>
        <end position="623"/>
    </location>
</feature>
<accession>A0A2S5BBQ7</accession>
<dbReference type="InterPro" id="IPR050186">
    <property type="entry name" value="TPT_transporter"/>
</dbReference>
<sequence>MLNDALASARQAFGGTHGGGTRRSRDPFANGSGKDSNSSIAALLPKFPASPSSSSSLASGGSPAPASLASFVPSASTIKFVSLCCLWYLSSAFSSNTGKSILTRFRYPVTLTFVQFAFVAGYCVVILALRERIGAAASHHAQHYPSPVMNGTGNGGLTNRSSSRRRSSVTTLDGWGIRKPSRHMFHGTFMMSLFQIAGHVFSSMAIARVPVSTVHTIKALSPLFTVLSYAALFGVRYSSATYVALLPLTVGVMLACSFDLRANAIGFLCALGSTFIFVAQNIFSKKLLPKENSSVASGELKSSLGPGGSSNGGGSNSGSGGAGAAKLDKLNLLFYSSGMAFFLMIPIWLYSDASALFFSTPSETAAAASAAAAGSTSSLLFYFFANGSVHFAQNLLAFSLLARTSPVTYSIASLIKRIAVICIAIVWSGQHVSLLQAVGMTSTFGGLWMYNRAKGDVDKGEKKRVQVEKRHDLELPSTVGDARVLDGTDTPPMQQPVLNQSYGRRDAGNGANGAGAYTSSAIAHPAAAPPPPASRAAQFQQQNHQHGPGYPSPTVYAPMDPFEQTSARPHAGVAPSPLTMSGLGDASSAQPYAAGYNPPSSSSNGGPSFARENGTSPLAMHGKPSAVAYPAVNHQQEEVVSPRLGGNQEYGSAPNRRGSSSTSRPRVSPTATTIPSTASPAAGAATSHASQPARAAANSYTPASPPQRSIGGAVDPSRVMPVPSSLFAPIAAGGGGSRGSGAGGYR</sequence>
<evidence type="ECO:0000256" key="3">
    <source>
        <dbReference type="ARBA" id="ARBA00022989"/>
    </source>
</evidence>
<protein>
    <recommendedName>
        <fullName evidence="7">Sugar phosphate transporter domain-containing protein</fullName>
    </recommendedName>
</protein>
<gene>
    <name evidence="8" type="ORF">BMF94_2653</name>
</gene>
<dbReference type="EMBL" id="PJQD01000026">
    <property type="protein sequence ID" value="POY74215.1"/>
    <property type="molecule type" value="Genomic_DNA"/>
</dbReference>
<keyword evidence="9" id="KW-1185">Reference proteome</keyword>
<comment type="subcellular location">
    <subcellularLocation>
        <location evidence="1">Membrane</location>
        <topology evidence="1">Multi-pass membrane protein</topology>
    </subcellularLocation>
</comment>
<feature type="region of interest" description="Disordered" evidence="5">
    <location>
        <begin position="642"/>
        <end position="746"/>
    </location>
</feature>
<dbReference type="Pfam" id="PF03151">
    <property type="entry name" value="TPT"/>
    <property type="match status" value="2"/>
</dbReference>
<evidence type="ECO:0000256" key="2">
    <source>
        <dbReference type="ARBA" id="ARBA00022692"/>
    </source>
</evidence>
<feature type="compositionally biased region" description="Low complexity" evidence="5">
    <location>
        <begin position="591"/>
        <end position="608"/>
    </location>
</feature>
<feature type="domain" description="Sugar phosphate transporter" evidence="7">
    <location>
        <begin position="80"/>
        <end position="299"/>
    </location>
</feature>
<feature type="compositionally biased region" description="Low complexity" evidence="5">
    <location>
        <begin position="656"/>
        <end position="693"/>
    </location>
</feature>
<keyword evidence="2 6" id="KW-0812">Transmembrane</keyword>
<feature type="compositionally biased region" description="Gly residues" evidence="5">
    <location>
        <begin position="732"/>
        <end position="746"/>
    </location>
</feature>